<dbReference type="Pfam" id="PF01292">
    <property type="entry name" value="Ni_hydr_CYTB"/>
    <property type="match status" value="1"/>
</dbReference>
<dbReference type="Proteomes" id="UP000705283">
    <property type="component" value="Unassembled WGS sequence"/>
</dbReference>
<dbReference type="GO" id="GO:0022904">
    <property type="term" value="P:respiratory electron transport chain"/>
    <property type="evidence" value="ECO:0007669"/>
    <property type="project" value="InterPro"/>
</dbReference>
<evidence type="ECO:0000256" key="10">
    <source>
        <dbReference type="ARBA" id="ARBA00023004"/>
    </source>
</evidence>
<dbReference type="EMBL" id="MRWD01000004">
    <property type="protein sequence ID" value="ORJ22729.1"/>
    <property type="molecule type" value="Genomic_DNA"/>
</dbReference>
<evidence type="ECO:0000256" key="8">
    <source>
        <dbReference type="ARBA" id="ARBA00022982"/>
    </source>
</evidence>
<keyword evidence="17" id="KW-1185">Reference proteome</keyword>
<comment type="subcellular location">
    <subcellularLocation>
        <location evidence="2">Cell membrane</location>
        <topology evidence="2">Multi-pass membrane protein</topology>
    </subcellularLocation>
</comment>
<feature type="domain" description="Cytochrome b561 bacterial/Ni-hydrogenase" evidence="14">
    <location>
        <begin position="10"/>
        <end position="175"/>
    </location>
</feature>
<dbReference type="GO" id="GO:0009055">
    <property type="term" value="F:electron transfer activity"/>
    <property type="evidence" value="ECO:0007669"/>
    <property type="project" value="InterPro"/>
</dbReference>
<evidence type="ECO:0000256" key="3">
    <source>
        <dbReference type="ARBA" id="ARBA00022448"/>
    </source>
</evidence>
<evidence type="ECO:0000313" key="17">
    <source>
        <dbReference type="Proteomes" id="UP000192722"/>
    </source>
</evidence>
<evidence type="ECO:0000256" key="11">
    <source>
        <dbReference type="ARBA" id="ARBA00023136"/>
    </source>
</evidence>
<feature type="transmembrane region" description="Helical" evidence="13">
    <location>
        <begin position="17"/>
        <end position="39"/>
    </location>
</feature>
<evidence type="ECO:0000256" key="1">
    <source>
        <dbReference type="ARBA" id="ARBA00001970"/>
    </source>
</evidence>
<dbReference type="SUPFAM" id="SSF81342">
    <property type="entry name" value="Transmembrane di-heme cytochromes"/>
    <property type="match status" value="1"/>
</dbReference>
<evidence type="ECO:0000259" key="14">
    <source>
        <dbReference type="Pfam" id="PF01292"/>
    </source>
</evidence>
<dbReference type="AlphaFoldDB" id="A0AA40X6L4"/>
<dbReference type="InterPro" id="IPR016174">
    <property type="entry name" value="Di-haem_cyt_TM"/>
</dbReference>
<evidence type="ECO:0000256" key="5">
    <source>
        <dbReference type="ARBA" id="ARBA00022617"/>
    </source>
</evidence>
<evidence type="ECO:0000256" key="4">
    <source>
        <dbReference type="ARBA" id="ARBA00022475"/>
    </source>
</evidence>
<keyword evidence="3" id="KW-0813">Transport</keyword>
<dbReference type="PANTHER" id="PTHR30529">
    <property type="entry name" value="CYTOCHROME B561"/>
    <property type="match status" value="1"/>
</dbReference>
<dbReference type="EMBL" id="JADMKS010000012">
    <property type="protein sequence ID" value="MBF6639626.1"/>
    <property type="molecule type" value="Genomic_DNA"/>
</dbReference>
<keyword evidence="7" id="KW-0479">Metal-binding</keyword>
<feature type="transmembrane region" description="Helical" evidence="13">
    <location>
        <begin position="89"/>
        <end position="112"/>
    </location>
</feature>
<keyword evidence="6 13" id="KW-0812">Transmembrane</keyword>
<evidence type="ECO:0000256" key="2">
    <source>
        <dbReference type="ARBA" id="ARBA00004651"/>
    </source>
</evidence>
<dbReference type="SMR" id="A0AA40X6L4"/>
<feature type="transmembrane region" description="Helical" evidence="13">
    <location>
        <begin position="45"/>
        <end position="69"/>
    </location>
</feature>
<dbReference type="Proteomes" id="UP000192722">
    <property type="component" value="Unassembled WGS sequence"/>
</dbReference>
<comment type="similarity">
    <text evidence="12">Belongs to the cytochrome b561 family.</text>
</comment>
<gene>
    <name evidence="16" type="ORF">BS639_02590</name>
    <name evidence="15" type="ORF">ITX54_23440</name>
</gene>
<organism evidence="15 18">
    <name type="scientific">Rouxiella silvae</name>
    <dbReference type="NCBI Taxonomy" id="1646373"/>
    <lineage>
        <taxon>Bacteria</taxon>
        <taxon>Pseudomonadati</taxon>
        <taxon>Pseudomonadota</taxon>
        <taxon>Gammaproteobacteria</taxon>
        <taxon>Enterobacterales</taxon>
        <taxon>Yersiniaceae</taxon>
        <taxon>Rouxiella</taxon>
    </lineage>
</organism>
<evidence type="ECO:0000313" key="18">
    <source>
        <dbReference type="Proteomes" id="UP000705283"/>
    </source>
</evidence>
<evidence type="ECO:0000256" key="7">
    <source>
        <dbReference type="ARBA" id="ARBA00022723"/>
    </source>
</evidence>
<evidence type="ECO:0000256" key="12">
    <source>
        <dbReference type="ARBA" id="ARBA00037975"/>
    </source>
</evidence>
<keyword evidence="4" id="KW-1003">Cell membrane</keyword>
<dbReference type="InterPro" id="IPR011577">
    <property type="entry name" value="Cyt_b561_bac/Ni-Hgenase"/>
</dbReference>
<dbReference type="InterPro" id="IPR052168">
    <property type="entry name" value="Cytochrome_b561_oxidase"/>
</dbReference>
<dbReference type="GO" id="GO:0005886">
    <property type="term" value="C:plasma membrane"/>
    <property type="evidence" value="ECO:0007669"/>
    <property type="project" value="UniProtKB-SubCell"/>
</dbReference>
<evidence type="ECO:0000256" key="6">
    <source>
        <dbReference type="ARBA" id="ARBA00022692"/>
    </source>
</evidence>
<keyword evidence="9 13" id="KW-1133">Transmembrane helix</keyword>
<comment type="caution">
    <text evidence="15">The sequence shown here is derived from an EMBL/GenBank/DDBJ whole genome shotgun (WGS) entry which is preliminary data.</text>
</comment>
<reference evidence="15" key="3">
    <citation type="submission" date="2020-11" db="EMBL/GenBank/DDBJ databases">
        <authorList>
            <person name="Lee S.D."/>
        </authorList>
    </citation>
    <scope>NUCLEOTIDE SEQUENCE</scope>
    <source>
        <strain evidence="15">SAP-2</strain>
    </source>
</reference>
<dbReference type="GO" id="GO:0020037">
    <property type="term" value="F:heme binding"/>
    <property type="evidence" value="ECO:0007669"/>
    <property type="project" value="TreeGrafter"/>
</dbReference>
<evidence type="ECO:0000256" key="13">
    <source>
        <dbReference type="SAM" id="Phobius"/>
    </source>
</evidence>
<comment type="cofactor">
    <cofactor evidence="1">
        <name>heme b</name>
        <dbReference type="ChEBI" id="CHEBI:60344"/>
    </cofactor>
</comment>
<accession>A0AA40X6L4</accession>
<feature type="transmembrane region" description="Helical" evidence="13">
    <location>
        <begin position="140"/>
        <end position="164"/>
    </location>
</feature>
<name>A0AA40X6L4_9GAMM</name>
<reference evidence="16 17" key="2">
    <citation type="journal article" date="2017" name="Int. J. Syst. Evol. Microbiol.">
        <title>Rouxiella badensis sp. nov. and Rouxiella silvae sp. nov. isolated from peat bog soil in Germany and emendation of the genus description.</title>
        <authorList>
            <person name="Le Fleche-Mateos A."/>
            <person name="Kugler J.H."/>
            <person name="Hansen S.H."/>
            <person name="Syldatk C."/>
            <person name="Hausmann R."/>
            <person name="Lomprez F."/>
            <person name="Vandenbogaert M."/>
            <person name="Manuguerra J.C."/>
            <person name="Grimont P.A."/>
        </authorList>
    </citation>
    <scope>NUCLEOTIDE SEQUENCE [LARGE SCALE GENOMIC DNA]</scope>
    <source>
        <strain evidence="16 17">213</strain>
    </source>
</reference>
<evidence type="ECO:0000313" key="15">
    <source>
        <dbReference type="EMBL" id="MBF6639626.1"/>
    </source>
</evidence>
<keyword evidence="8" id="KW-0249">Electron transport</keyword>
<dbReference type="PANTHER" id="PTHR30529:SF1">
    <property type="entry name" value="CYTOCHROME B561 HOMOLOG 2"/>
    <property type="match status" value="1"/>
</dbReference>
<reference evidence="15" key="4">
    <citation type="submission" date="2022-09" db="EMBL/GenBank/DDBJ databases">
        <title>Rouxiella aceris sp. nov., isolated from tree sap and emended description of the genus Rhouxiella.</title>
        <authorList>
            <person name="Kim I.S."/>
        </authorList>
    </citation>
    <scope>NUCLEOTIDE SEQUENCE</scope>
    <source>
        <strain evidence="15">SAP-2</strain>
    </source>
</reference>
<keyword evidence="10" id="KW-0408">Iron</keyword>
<dbReference type="GO" id="GO:0046872">
    <property type="term" value="F:metal ion binding"/>
    <property type="evidence" value="ECO:0007669"/>
    <property type="project" value="UniProtKB-KW"/>
</dbReference>
<proteinExistence type="inferred from homology"/>
<keyword evidence="11 13" id="KW-0472">Membrane</keyword>
<evidence type="ECO:0000256" key="9">
    <source>
        <dbReference type="ARBA" id="ARBA00022989"/>
    </source>
</evidence>
<dbReference type="RefSeq" id="WP_055773455.1">
    <property type="nucleotide sequence ID" value="NZ_CBCSCF010000012.1"/>
</dbReference>
<reference evidence="16" key="1">
    <citation type="submission" date="2016-12" db="EMBL/GenBank/DDBJ databases">
        <authorList>
            <person name="Le Fleche-Mateos A."/>
        </authorList>
    </citation>
    <scope>NUCLEOTIDE SEQUENCE</scope>
    <source>
        <strain evidence="16">213</strain>
    </source>
</reference>
<evidence type="ECO:0000313" key="16">
    <source>
        <dbReference type="EMBL" id="ORJ22729.1"/>
    </source>
</evidence>
<protein>
    <submittedName>
        <fullName evidence="15 16">Cytochrome B</fullName>
    </submittedName>
</protein>
<sequence>MENSIAPRVRYDRFSRILHWAVAVIIIYAMFMGYLLHALQGTPYFQFFSVLNMTLGTLATPVMIVRFSWRFFRPSVPYAADVSRMKKNVLVFAHEIFYLAIFVTLISGFLMLQNGYNLFGLFPIPQPVTSLEVNKFFFELHRYACITVGVILLGHVFAVAKHYFSGNRSIIRRMF</sequence>
<keyword evidence="5" id="KW-0349">Heme</keyword>